<dbReference type="AlphaFoldDB" id="A0A0E9NSI1"/>
<organism evidence="1 2">
    <name type="scientific">Saitoella complicata (strain BCRC 22490 / CBS 7301 / JCM 7358 / NBRC 10748 / NRRL Y-17804)</name>
    <dbReference type="NCBI Taxonomy" id="698492"/>
    <lineage>
        <taxon>Eukaryota</taxon>
        <taxon>Fungi</taxon>
        <taxon>Dikarya</taxon>
        <taxon>Ascomycota</taxon>
        <taxon>Taphrinomycotina</taxon>
        <taxon>Taphrinomycotina incertae sedis</taxon>
        <taxon>Saitoella</taxon>
    </lineage>
</organism>
<reference evidence="1 2" key="2">
    <citation type="journal article" date="2014" name="J. Gen. Appl. Microbiol.">
        <title>The early diverging ascomycetous budding yeast Saitoella complicata has three histone deacetylases belonging to the Clr6, Hos2, and Rpd3 lineages.</title>
        <authorList>
            <person name="Nishida H."/>
            <person name="Matsumoto T."/>
            <person name="Kondo S."/>
            <person name="Hamamoto M."/>
            <person name="Yoshikawa H."/>
        </authorList>
    </citation>
    <scope>NUCLEOTIDE SEQUENCE [LARGE SCALE GENOMIC DNA]</scope>
    <source>
        <strain evidence="1 2">NRRL Y-17804</strain>
    </source>
</reference>
<keyword evidence="2" id="KW-1185">Reference proteome</keyword>
<evidence type="ECO:0000313" key="2">
    <source>
        <dbReference type="Proteomes" id="UP000033140"/>
    </source>
</evidence>
<protein>
    <submittedName>
        <fullName evidence="1">Uncharacterized protein</fullName>
    </submittedName>
</protein>
<accession>A0A0E9NSI1</accession>
<gene>
    <name evidence="1" type="ORF">G7K_6886-t1</name>
</gene>
<evidence type="ECO:0000313" key="1">
    <source>
        <dbReference type="EMBL" id="GAO52819.1"/>
    </source>
</evidence>
<comment type="caution">
    <text evidence="1">The sequence shown here is derived from an EMBL/GenBank/DDBJ whole genome shotgun (WGS) entry which is preliminary data.</text>
</comment>
<name>A0A0E9NSI1_SAICN</name>
<proteinExistence type="predicted"/>
<reference evidence="1 2" key="3">
    <citation type="journal article" date="2015" name="Genome Announc.">
        <title>Draft Genome Sequence of the Archiascomycetous Yeast Saitoella complicata.</title>
        <authorList>
            <person name="Yamauchi K."/>
            <person name="Kondo S."/>
            <person name="Hamamoto M."/>
            <person name="Takahashi Y."/>
            <person name="Ogura Y."/>
            <person name="Hayashi T."/>
            <person name="Nishida H."/>
        </authorList>
    </citation>
    <scope>NUCLEOTIDE SEQUENCE [LARGE SCALE GENOMIC DNA]</scope>
    <source>
        <strain evidence="1 2">NRRL Y-17804</strain>
    </source>
</reference>
<reference evidence="1 2" key="1">
    <citation type="journal article" date="2011" name="J. Gen. Appl. Microbiol.">
        <title>Draft genome sequencing of the enigmatic yeast Saitoella complicata.</title>
        <authorList>
            <person name="Nishida H."/>
            <person name="Hamamoto M."/>
            <person name="Sugiyama J."/>
        </authorList>
    </citation>
    <scope>NUCLEOTIDE SEQUENCE [LARGE SCALE GENOMIC DNA]</scope>
    <source>
        <strain evidence="1 2">NRRL Y-17804</strain>
    </source>
</reference>
<sequence>MPKQFVDEGRVDVGFDVGSREVEDRPWKAFKEHRGPEEEKENIAMVTGSPSISTLDEDLGHTAFKSRLIFVCSDVRQHEVRPRLLHGHLTRRRTISASHHREQQGFAGQVLWMKEKLCRISETLEPYHSQGFQEGHDAEKEDEDSMKVGLYLLLREVPLVMEFPERVLSRALSDVSAFVQQEDRRSRSTSVNEGNIRSSPCACQALTNCVQEGNNPSIDVVRILTCLFSPHPVSYRSGNTPLRGNGNQPPRVHAAPPCRTVSRSLDDSNATSYAQHKSDSRAASIHLGVGQAFPTFLHLRH</sequence>
<dbReference type="EMBL" id="BACD03000090">
    <property type="protein sequence ID" value="GAO52819.1"/>
    <property type="molecule type" value="Genomic_DNA"/>
</dbReference>
<dbReference type="Proteomes" id="UP000033140">
    <property type="component" value="Unassembled WGS sequence"/>
</dbReference>